<dbReference type="EMBL" id="KE346357">
    <property type="protein sequence ID" value="EXC35165.1"/>
    <property type="molecule type" value="Genomic_DNA"/>
</dbReference>
<keyword evidence="2" id="KW-1185">Reference proteome</keyword>
<organism evidence="1 2">
    <name type="scientific">Morus notabilis</name>
    <dbReference type="NCBI Taxonomy" id="981085"/>
    <lineage>
        <taxon>Eukaryota</taxon>
        <taxon>Viridiplantae</taxon>
        <taxon>Streptophyta</taxon>
        <taxon>Embryophyta</taxon>
        <taxon>Tracheophyta</taxon>
        <taxon>Spermatophyta</taxon>
        <taxon>Magnoliopsida</taxon>
        <taxon>eudicotyledons</taxon>
        <taxon>Gunneridae</taxon>
        <taxon>Pentapetalae</taxon>
        <taxon>rosids</taxon>
        <taxon>fabids</taxon>
        <taxon>Rosales</taxon>
        <taxon>Moraceae</taxon>
        <taxon>Moreae</taxon>
        <taxon>Morus</taxon>
    </lineage>
</organism>
<name>W9SCH6_9ROSA</name>
<proteinExistence type="predicted"/>
<gene>
    <name evidence="1" type="ORF">L484_022718</name>
</gene>
<dbReference type="Proteomes" id="UP000030645">
    <property type="component" value="Unassembled WGS sequence"/>
</dbReference>
<accession>W9SCH6</accession>
<protein>
    <submittedName>
        <fullName evidence="1">Uncharacterized protein</fullName>
    </submittedName>
</protein>
<reference evidence="2" key="1">
    <citation type="submission" date="2013-01" db="EMBL/GenBank/DDBJ databases">
        <title>Draft Genome Sequence of a Mulberry Tree, Morus notabilis C.K. Schneid.</title>
        <authorList>
            <person name="He N."/>
            <person name="Zhao S."/>
        </authorList>
    </citation>
    <scope>NUCLEOTIDE SEQUENCE</scope>
</reference>
<evidence type="ECO:0000313" key="2">
    <source>
        <dbReference type="Proteomes" id="UP000030645"/>
    </source>
</evidence>
<evidence type="ECO:0000313" key="1">
    <source>
        <dbReference type="EMBL" id="EXC35165.1"/>
    </source>
</evidence>
<dbReference type="AlphaFoldDB" id="W9SCH6"/>
<sequence>MPGEILILIPNLSHLRRDSPLQRVVIHEEGLGPEEWLLEWLDSWPYVVTTIHGGSLFQIWRWVAGAREAGEGRKQGWAQWV</sequence>